<dbReference type="EMBL" id="BLZR01000008">
    <property type="protein sequence ID" value="GFP78565.1"/>
    <property type="molecule type" value="Genomic_DNA"/>
</dbReference>
<gene>
    <name evidence="1" type="ORF">bsdtw1_04804</name>
</gene>
<dbReference type="AlphaFoldDB" id="A0A6V8SPM3"/>
<reference evidence="1 2" key="1">
    <citation type="submission" date="2020-07" db="EMBL/GenBank/DDBJ databases">
        <title>A new beta-1,3-glucan-decomposing anaerobic bacterium isolated from anoxic soil subjected to biological soil disinfestation.</title>
        <authorList>
            <person name="Ueki A."/>
            <person name="Tonouchi A."/>
        </authorList>
    </citation>
    <scope>NUCLEOTIDE SEQUENCE [LARGE SCALE GENOMIC DNA]</scope>
    <source>
        <strain evidence="1 2">TW1</strain>
    </source>
</reference>
<name>A0A6V8SPM3_9CLOT</name>
<dbReference type="SUPFAM" id="SSF47598">
    <property type="entry name" value="Ribbon-helix-helix"/>
    <property type="match status" value="1"/>
</dbReference>
<keyword evidence="2" id="KW-1185">Reference proteome</keyword>
<dbReference type="RefSeq" id="WP_183280060.1">
    <property type="nucleotide sequence ID" value="NZ_BLZR01000008.1"/>
</dbReference>
<dbReference type="Gene3D" id="1.10.1220.10">
    <property type="entry name" value="Met repressor-like"/>
    <property type="match status" value="1"/>
</dbReference>
<dbReference type="GO" id="GO:0006355">
    <property type="term" value="P:regulation of DNA-templated transcription"/>
    <property type="evidence" value="ECO:0007669"/>
    <property type="project" value="InterPro"/>
</dbReference>
<dbReference type="InterPro" id="IPR010985">
    <property type="entry name" value="Ribbon_hlx_hlx"/>
</dbReference>
<proteinExistence type="predicted"/>
<evidence type="ECO:0008006" key="3">
    <source>
        <dbReference type="Google" id="ProtNLM"/>
    </source>
</evidence>
<dbReference type="InterPro" id="IPR013321">
    <property type="entry name" value="Arc_rbn_hlx_hlx"/>
</dbReference>
<evidence type="ECO:0000313" key="1">
    <source>
        <dbReference type="EMBL" id="GFP78565.1"/>
    </source>
</evidence>
<organism evidence="1 2">
    <name type="scientific">Clostridium fungisolvens</name>
    <dbReference type="NCBI Taxonomy" id="1604897"/>
    <lineage>
        <taxon>Bacteria</taxon>
        <taxon>Bacillati</taxon>
        <taxon>Bacillota</taxon>
        <taxon>Clostridia</taxon>
        <taxon>Eubacteriales</taxon>
        <taxon>Clostridiaceae</taxon>
        <taxon>Clostridium</taxon>
    </lineage>
</organism>
<protein>
    <recommendedName>
        <fullName evidence="3">CopG family transcriptional regulator</fullName>
    </recommendedName>
</protein>
<accession>A0A6V8SPM3</accession>
<sequence length="75" mass="8510">MSKRINVMLSDTLNDRLDNYSERYGVSKSSIVGFVLGQWIDQVERANSFVYGATGNDGFLADLFKNVMVEEKLQK</sequence>
<evidence type="ECO:0000313" key="2">
    <source>
        <dbReference type="Proteomes" id="UP000580568"/>
    </source>
</evidence>
<comment type="caution">
    <text evidence="1">The sequence shown here is derived from an EMBL/GenBank/DDBJ whole genome shotgun (WGS) entry which is preliminary data.</text>
</comment>
<dbReference type="Proteomes" id="UP000580568">
    <property type="component" value="Unassembled WGS sequence"/>
</dbReference>